<dbReference type="EMBL" id="MH231849">
    <property type="protein sequence ID" value="AWV66656.1"/>
    <property type="molecule type" value="mRNA"/>
</dbReference>
<dbReference type="InterPro" id="IPR018731">
    <property type="entry name" value="Atg13_N"/>
</dbReference>
<comment type="subcellular location">
    <subcellularLocation>
        <location evidence="1">Preautophagosomal structure</location>
    </subcellularLocation>
</comment>
<sequence length="551" mass="61923">MLASSPLNSSPTINGSPAGQFSLNNPITSAKFLSKHDREALLQYTKHFTRKAVQIIVQSRLGDKKPTKSRVYAHNTDWFNLSIKDLAQITNMTKLSLGNVESLFNSSPFCIEISLRTPENQTMILETWCILFNDQLVDASQKVCFSVYKKMSLVLRSLMCLTRSLPTYQLSRRQNSDTYVLLYRMYCGEPIVHHLGENYATAKVGTVGTPIGSIIVNVAYRTRLTMTPQNSQNSAEYCGIQIKDDHFTPNQLRSESPALTKKQSAAISISPSSPPYSDKSPRSFSDQNSLCKRSTSNLNTICETNLSKNTPKTQPIPMRSDSEGNNMQLKKYRDPDESSADEYNSSSIGSTPDTIYYFKLKSAAFVPSTSFNNNYFSSSFSNLSENDLPPFITLLSNDFGNMSTSDAKNAENFLAQSPPPPNNLVEYQQQKIIPNRHLKMLNNEEHLASPCSLPNFKMLEYHNNNFNEAKSVLNQATDDFVFIESKKVAFGLSDAADDLRTFYKACENAPILDSFQSEPSFSEVLKDLDQQLFNYESKVAEFDDLIKSFEN</sequence>
<dbReference type="InterPro" id="IPR040182">
    <property type="entry name" value="ATG13"/>
</dbReference>
<dbReference type="GO" id="GO:0034497">
    <property type="term" value="P:protein localization to phagophore assembly site"/>
    <property type="evidence" value="ECO:0007669"/>
    <property type="project" value="TreeGrafter"/>
</dbReference>
<evidence type="ECO:0000256" key="3">
    <source>
        <dbReference type="ARBA" id="ARBA00023006"/>
    </source>
</evidence>
<dbReference type="PANTHER" id="PTHR13430:SF4">
    <property type="entry name" value="AUTOPHAGY-RELATED PROTEIN 13"/>
    <property type="match status" value="1"/>
</dbReference>
<dbReference type="Gene3D" id="3.30.900.10">
    <property type="entry name" value="HORMA domain"/>
    <property type="match status" value="1"/>
</dbReference>
<dbReference type="GO" id="GO:1990316">
    <property type="term" value="C:Atg1/ULK1 kinase complex"/>
    <property type="evidence" value="ECO:0007669"/>
    <property type="project" value="InterPro"/>
</dbReference>
<proteinExistence type="evidence at transcript level"/>
<evidence type="ECO:0000256" key="1">
    <source>
        <dbReference type="ARBA" id="ARBA00004329"/>
    </source>
</evidence>
<keyword evidence="3 4" id="KW-0072">Autophagy</keyword>
<comment type="similarity">
    <text evidence="2 4">Belongs to the ATG13 family. Metazoan subfamily.</text>
</comment>
<evidence type="ECO:0000256" key="2">
    <source>
        <dbReference type="ARBA" id="ARBA00007341"/>
    </source>
</evidence>
<reference evidence="7" key="1">
    <citation type="journal article" date="2018" name="Aquat. Toxicol.">
        <title>Genome-wide identification of 99 autophagy-related (Atg) genes in the monogonont rotifer Brachionus spp. and transcriptional modulation in response to cadmium.</title>
        <authorList>
            <person name="Kang H.M."/>
            <person name="Lee J.S."/>
            <person name="Kim M.S."/>
            <person name="Lee Y.H."/>
            <person name="Jung J.H."/>
            <person name="Hagiwara A."/>
            <person name="Zhou B."/>
            <person name="Lee J.S."/>
            <person name="Jeong C.B."/>
        </authorList>
    </citation>
    <scope>NUCLEOTIDE SEQUENCE</scope>
</reference>
<dbReference type="Pfam" id="PF10033">
    <property type="entry name" value="ATG13"/>
    <property type="match status" value="1"/>
</dbReference>
<dbReference type="GO" id="GO:0034727">
    <property type="term" value="P:piecemeal microautophagy of the nucleus"/>
    <property type="evidence" value="ECO:0007669"/>
    <property type="project" value="TreeGrafter"/>
</dbReference>
<feature type="region of interest" description="Disordered" evidence="5">
    <location>
        <begin position="249"/>
        <end position="290"/>
    </location>
</feature>
<dbReference type="InterPro" id="IPR036570">
    <property type="entry name" value="HORMA_dom_sf"/>
</dbReference>
<evidence type="ECO:0000256" key="5">
    <source>
        <dbReference type="SAM" id="MobiDB-lite"/>
    </source>
</evidence>
<reference evidence="7" key="2">
    <citation type="submission" date="2018-04" db="EMBL/GenBank/DDBJ databases">
        <authorList>
            <person name="Go L.Y."/>
            <person name="Mitchell J.A."/>
        </authorList>
    </citation>
    <scope>NUCLEOTIDE SEQUENCE</scope>
</reference>
<dbReference type="GO" id="GO:0000423">
    <property type="term" value="P:mitophagy"/>
    <property type="evidence" value="ECO:0007669"/>
    <property type="project" value="TreeGrafter"/>
</dbReference>
<dbReference type="GO" id="GO:0005829">
    <property type="term" value="C:cytosol"/>
    <property type="evidence" value="ECO:0007669"/>
    <property type="project" value="TreeGrafter"/>
</dbReference>
<protein>
    <recommendedName>
        <fullName evidence="4">Autophagy-related protein 13</fullName>
    </recommendedName>
</protein>
<dbReference type="PANTHER" id="PTHR13430">
    <property type="match status" value="1"/>
</dbReference>
<accession>A0A2Z4EUL2</accession>
<feature type="region of interest" description="Disordered" evidence="5">
    <location>
        <begin position="1"/>
        <end position="20"/>
    </location>
</feature>
<evidence type="ECO:0000259" key="6">
    <source>
        <dbReference type="Pfam" id="PF10033"/>
    </source>
</evidence>
<dbReference type="AlphaFoldDB" id="A0A2Z4EUL2"/>
<evidence type="ECO:0000256" key="4">
    <source>
        <dbReference type="RuleBase" id="RU361214"/>
    </source>
</evidence>
<name>A0A2Z4EUL2_BRAPC</name>
<organism evidence="7">
    <name type="scientific">Brachionus plicatilis</name>
    <name type="common">Marine rotifer</name>
    <name type="synonym">Brachionus muelleri</name>
    <dbReference type="NCBI Taxonomy" id="10195"/>
    <lineage>
        <taxon>Eukaryota</taxon>
        <taxon>Metazoa</taxon>
        <taxon>Spiralia</taxon>
        <taxon>Gnathifera</taxon>
        <taxon>Rotifera</taxon>
        <taxon>Eurotatoria</taxon>
        <taxon>Monogononta</taxon>
        <taxon>Pseudotrocha</taxon>
        <taxon>Ploima</taxon>
        <taxon>Brachionidae</taxon>
        <taxon>Brachionus</taxon>
    </lineage>
</organism>
<feature type="compositionally biased region" description="Low complexity" evidence="5">
    <location>
        <begin position="264"/>
        <end position="278"/>
    </location>
</feature>
<feature type="domain" description="Autophagy-related protein 13 N-terminal" evidence="6">
    <location>
        <begin position="118"/>
        <end position="223"/>
    </location>
</feature>
<feature type="compositionally biased region" description="Polar residues" evidence="5">
    <location>
        <begin position="302"/>
        <end position="313"/>
    </location>
</feature>
<dbReference type="GO" id="GO:0000407">
    <property type="term" value="C:phagophore assembly site"/>
    <property type="evidence" value="ECO:0007669"/>
    <property type="project" value="UniProtKB-SubCell"/>
</dbReference>
<evidence type="ECO:0000313" key="7">
    <source>
        <dbReference type="EMBL" id="AWV66656.1"/>
    </source>
</evidence>
<feature type="region of interest" description="Disordered" evidence="5">
    <location>
        <begin position="302"/>
        <end position="346"/>
    </location>
</feature>